<dbReference type="Gene3D" id="3.30.420.10">
    <property type="entry name" value="Ribonuclease H-like superfamily/Ribonuclease H"/>
    <property type="match status" value="1"/>
</dbReference>
<name>A0A6C0CS92_9ZZZZ</name>
<keyword evidence="1" id="KW-0378">Hydrolase</keyword>
<dbReference type="GO" id="GO:0000287">
    <property type="term" value="F:magnesium ion binding"/>
    <property type="evidence" value="ECO:0007669"/>
    <property type="project" value="InterPro"/>
</dbReference>
<dbReference type="GO" id="GO:0006310">
    <property type="term" value="P:DNA recombination"/>
    <property type="evidence" value="ECO:0007669"/>
    <property type="project" value="InterPro"/>
</dbReference>
<dbReference type="GO" id="GO:0006281">
    <property type="term" value="P:DNA repair"/>
    <property type="evidence" value="ECO:0007669"/>
    <property type="project" value="InterPro"/>
</dbReference>
<reference evidence="2" key="1">
    <citation type="journal article" date="2020" name="Nature">
        <title>Giant virus diversity and host interactions through global metagenomics.</title>
        <authorList>
            <person name="Schulz F."/>
            <person name="Roux S."/>
            <person name="Paez-Espino D."/>
            <person name="Jungbluth S."/>
            <person name="Walsh D.A."/>
            <person name="Denef V.J."/>
            <person name="McMahon K.D."/>
            <person name="Konstantinidis K.T."/>
            <person name="Eloe-Fadrosh E.A."/>
            <person name="Kyrpides N.C."/>
            <person name="Woyke T."/>
        </authorList>
    </citation>
    <scope>NUCLEOTIDE SEQUENCE</scope>
    <source>
        <strain evidence="2">GVMAG-M-3300021964-36</strain>
    </source>
</reference>
<evidence type="ECO:0000313" key="2">
    <source>
        <dbReference type="EMBL" id="QHT07716.1"/>
    </source>
</evidence>
<evidence type="ECO:0008006" key="3">
    <source>
        <dbReference type="Google" id="ProtNLM"/>
    </source>
</evidence>
<protein>
    <recommendedName>
        <fullName evidence="3">Mitochondrial resolvase Ydc2 catalytic domain-containing protein</fullName>
    </recommendedName>
</protein>
<dbReference type="InterPro" id="IPR036397">
    <property type="entry name" value="RNaseH_sf"/>
</dbReference>
<dbReference type="GO" id="GO:0000400">
    <property type="term" value="F:four-way junction DNA binding"/>
    <property type="evidence" value="ECO:0007669"/>
    <property type="project" value="InterPro"/>
</dbReference>
<dbReference type="SUPFAM" id="SSF53098">
    <property type="entry name" value="Ribonuclease H-like"/>
    <property type="match status" value="1"/>
</dbReference>
<accession>A0A6C0CS92</accession>
<proteinExistence type="predicted"/>
<dbReference type="EMBL" id="MN739485">
    <property type="protein sequence ID" value="QHT07716.1"/>
    <property type="molecule type" value="Genomic_DNA"/>
</dbReference>
<dbReference type="Pfam" id="PF04848">
    <property type="entry name" value="Pox_A22"/>
    <property type="match status" value="1"/>
</dbReference>
<dbReference type="GO" id="GO:0016788">
    <property type="term" value="F:hydrolase activity, acting on ester bonds"/>
    <property type="evidence" value="ECO:0007669"/>
    <property type="project" value="InterPro"/>
</dbReference>
<organism evidence="2">
    <name type="scientific">viral metagenome</name>
    <dbReference type="NCBI Taxonomy" id="1070528"/>
    <lineage>
        <taxon>unclassified sequences</taxon>
        <taxon>metagenomes</taxon>
        <taxon>organismal metagenomes</taxon>
    </lineage>
</organism>
<dbReference type="AlphaFoldDB" id="A0A6C0CS92"/>
<dbReference type="InterPro" id="IPR006932">
    <property type="entry name" value="HJ-resolvase_A22"/>
</dbReference>
<sequence length="195" mass="22910">MYILSFDIGIKNLAYCYFEFDKILDIIRIKEWDVLDISSSNKSDQSSILLKKLHDHFKDIELDYVVIENQPALKNPIMKTVQVIVHTYFQYQKVLLQRNIDVHNINARNKIKNAEALMKSYNCPDIICKTAPSNKYKWNKEASILYTQQFLEYKNLEEHLAFFKTFKKKDDLADTLLQGLYFVHLTSTTEPTTTA</sequence>
<dbReference type="InterPro" id="IPR012337">
    <property type="entry name" value="RNaseH-like_sf"/>
</dbReference>
<evidence type="ECO:0000256" key="1">
    <source>
        <dbReference type="ARBA" id="ARBA00022801"/>
    </source>
</evidence>